<dbReference type="GO" id="GO:0005840">
    <property type="term" value="C:ribosome"/>
    <property type="evidence" value="ECO:0007669"/>
    <property type="project" value="UniProtKB-KW"/>
</dbReference>
<evidence type="ECO:0000256" key="2">
    <source>
        <dbReference type="ARBA" id="ARBA00023274"/>
    </source>
</evidence>
<comment type="similarity">
    <text evidence="3">Belongs to the eukaryotic ribosomal protein eL40 family.</text>
</comment>
<organism evidence="5 6">
    <name type="scientific">Metallosphaera sedula</name>
    <dbReference type="NCBI Taxonomy" id="43687"/>
    <lineage>
        <taxon>Archaea</taxon>
        <taxon>Thermoproteota</taxon>
        <taxon>Thermoprotei</taxon>
        <taxon>Sulfolobales</taxon>
        <taxon>Sulfolobaceae</taxon>
        <taxon>Metallosphaera</taxon>
    </lineage>
</organism>
<evidence type="ECO:0000256" key="1">
    <source>
        <dbReference type="ARBA" id="ARBA00022980"/>
    </source>
</evidence>
<accession>A0A088E3I5</accession>
<dbReference type="SMR" id="A0A088E3I5"/>
<dbReference type="InterPro" id="IPR038587">
    <property type="entry name" value="Ribosomal_eL40_sf"/>
</dbReference>
<keyword evidence="2 3" id="KW-0687">Ribonucleoprotein</keyword>
<keyword evidence="1 3" id="KW-0689">Ribosomal protein</keyword>
<dbReference type="SUPFAM" id="SSF57829">
    <property type="entry name" value="Zn-binding ribosomal proteins"/>
    <property type="match status" value="1"/>
</dbReference>
<dbReference type="AlphaFoldDB" id="A0A088E3I5"/>
<dbReference type="PANTHER" id="PTHR39649:SF1">
    <property type="entry name" value="LARGE RIBOSOMAL SUBUNIT PROTEIN EL40"/>
    <property type="match status" value="1"/>
</dbReference>
<dbReference type="GeneID" id="97614759"/>
<dbReference type="SMART" id="SM01377">
    <property type="entry name" value="Ribosomal_L40e"/>
    <property type="match status" value="1"/>
</dbReference>
<dbReference type="GO" id="GO:0003735">
    <property type="term" value="F:structural constituent of ribosome"/>
    <property type="evidence" value="ECO:0007669"/>
    <property type="project" value="InterPro"/>
</dbReference>
<dbReference type="Proteomes" id="UP000029084">
    <property type="component" value="Chromosome"/>
</dbReference>
<dbReference type="OrthoDB" id="45138at2157"/>
<dbReference type="Pfam" id="PF01020">
    <property type="entry name" value="Ribosomal_L40e"/>
    <property type="match status" value="1"/>
</dbReference>
<protein>
    <recommendedName>
        <fullName evidence="3">Large ribosomal subunit protein eL40</fullName>
    </recommendedName>
</protein>
<dbReference type="NCBIfam" id="NF003161">
    <property type="entry name" value="PRK04136.1"/>
    <property type="match status" value="1"/>
</dbReference>
<dbReference type="InterPro" id="IPR011332">
    <property type="entry name" value="Ribosomal_zn-bd"/>
</dbReference>
<dbReference type="GO" id="GO:0006412">
    <property type="term" value="P:translation"/>
    <property type="evidence" value="ECO:0007669"/>
    <property type="project" value="UniProtKB-UniRule"/>
</dbReference>
<proteinExistence type="inferred from homology"/>
<dbReference type="RefSeq" id="WP_011921348.1">
    <property type="nucleotide sequence ID" value="NZ_AP019770.1"/>
</dbReference>
<dbReference type="InterPro" id="IPR001975">
    <property type="entry name" value="Ribosomal_eL40_dom"/>
</dbReference>
<dbReference type="InterPro" id="IPR023657">
    <property type="entry name" value="Ribosomal_eL40_arc"/>
</dbReference>
<dbReference type="Gene3D" id="4.10.1060.50">
    <property type="match status" value="1"/>
</dbReference>
<sequence>MPLTDQAKIQIVQERVFIKKVCRNCGALNSIRATKCRRCHSTNLRPKKKELPTKRA</sequence>
<evidence type="ECO:0000313" key="5">
    <source>
        <dbReference type="EMBL" id="AIM26367.1"/>
    </source>
</evidence>
<evidence type="ECO:0000313" key="6">
    <source>
        <dbReference type="Proteomes" id="UP000029084"/>
    </source>
</evidence>
<evidence type="ECO:0000259" key="4">
    <source>
        <dbReference type="SMART" id="SM01377"/>
    </source>
</evidence>
<dbReference type="GO" id="GO:1990904">
    <property type="term" value="C:ribonucleoprotein complex"/>
    <property type="evidence" value="ECO:0007669"/>
    <property type="project" value="UniProtKB-KW"/>
</dbReference>
<evidence type="ECO:0000256" key="3">
    <source>
        <dbReference type="HAMAP-Rule" id="MF_00788"/>
    </source>
</evidence>
<reference evidence="5 6" key="1">
    <citation type="journal article" date="2014" name="J. Bacteriol.">
        <title>Role of an Archaeal PitA Transporter in the Copper and Arsenic Resistance of Metallosphaera sedula, an Extreme Thermoacidophile.</title>
        <authorList>
            <person name="McCarthy S."/>
            <person name="Ai C."/>
            <person name="Wheaton G."/>
            <person name="Tevatia R."/>
            <person name="Eckrich V."/>
            <person name="Kelly R."/>
            <person name="Blum P."/>
        </authorList>
    </citation>
    <scope>NUCLEOTIDE SEQUENCE [LARGE SCALE GENOMIC DNA]</scope>
    <source>
        <strain evidence="5 6">CuR1</strain>
    </source>
</reference>
<dbReference type="EMBL" id="CP008822">
    <property type="protein sequence ID" value="AIM26367.1"/>
    <property type="molecule type" value="Genomic_DNA"/>
</dbReference>
<dbReference type="OMA" id="FQYKICR"/>
<dbReference type="HAMAP" id="MF_00788">
    <property type="entry name" value="Ribosomal_eL40"/>
    <property type="match status" value="1"/>
</dbReference>
<gene>
    <name evidence="3" type="primary">rpl40e</name>
    <name evidence="5" type="ORF">HA72_0203</name>
</gene>
<name>A0A088E3I5_9CREN</name>
<dbReference type="PANTHER" id="PTHR39649">
    <property type="entry name" value="50S RIBOSOMAL PROTEIN L40E"/>
    <property type="match status" value="1"/>
</dbReference>
<feature type="domain" description="Large ribosomal subunit protein eL40" evidence="4">
    <location>
        <begin position="3"/>
        <end position="51"/>
    </location>
</feature>